<evidence type="ECO:0000256" key="6">
    <source>
        <dbReference type="ARBA" id="ARBA00023014"/>
    </source>
</evidence>
<evidence type="ECO:0000256" key="7">
    <source>
        <dbReference type="ARBA" id="ARBA00023291"/>
    </source>
</evidence>
<evidence type="ECO:0000313" key="10">
    <source>
        <dbReference type="EMBL" id="RJO79200.1"/>
    </source>
</evidence>
<keyword evidence="11" id="KW-1185">Reference proteome</keyword>
<dbReference type="PROSITE" id="PS51379">
    <property type="entry name" value="4FE4S_FER_2"/>
    <property type="match status" value="1"/>
</dbReference>
<evidence type="ECO:0000256" key="1">
    <source>
        <dbReference type="ARBA" id="ARBA00001927"/>
    </source>
</evidence>
<dbReference type="AlphaFoldDB" id="A0A3A4KVD1"/>
<evidence type="ECO:0000256" key="8">
    <source>
        <dbReference type="RuleBase" id="RU368020"/>
    </source>
</evidence>
<keyword evidence="3 8" id="KW-0479">Metal-binding</keyword>
<dbReference type="GO" id="GO:0009055">
    <property type="term" value="F:electron transfer activity"/>
    <property type="evidence" value="ECO:0007669"/>
    <property type="project" value="UniProtKB-UniRule"/>
</dbReference>
<dbReference type="Pfam" id="PF13370">
    <property type="entry name" value="Fer4_13"/>
    <property type="match status" value="1"/>
</dbReference>
<dbReference type="Gene3D" id="3.30.70.20">
    <property type="match status" value="1"/>
</dbReference>
<reference evidence="10 11" key="1">
    <citation type="submission" date="2018-09" db="EMBL/GenBank/DDBJ databases">
        <title>YIM PH21274 draft genome.</title>
        <authorList>
            <person name="Miao C."/>
        </authorList>
    </citation>
    <scope>NUCLEOTIDE SEQUENCE [LARGE SCALE GENOMIC DNA]</scope>
    <source>
        <strain evidence="10 11">YIM PH 21724</strain>
    </source>
</reference>
<evidence type="ECO:0000259" key="9">
    <source>
        <dbReference type="PROSITE" id="PS51379"/>
    </source>
</evidence>
<name>A0A3A4KVD1_9NOCA</name>
<dbReference type="PRINTS" id="PR00352">
    <property type="entry name" value="3FE4SFRDOXIN"/>
</dbReference>
<dbReference type="Proteomes" id="UP000266677">
    <property type="component" value="Unassembled WGS sequence"/>
</dbReference>
<comment type="function">
    <text evidence="8">Ferredoxins are iron-sulfur proteins that transfer electrons in a wide variety of metabolic reactions.</text>
</comment>
<keyword evidence="6 8" id="KW-0411">Iron-sulfur</keyword>
<proteinExistence type="predicted"/>
<accession>A0A3A4KVD1</accession>
<evidence type="ECO:0000256" key="3">
    <source>
        <dbReference type="ARBA" id="ARBA00022723"/>
    </source>
</evidence>
<gene>
    <name evidence="10" type="ORF">D5S18_02325</name>
</gene>
<dbReference type="PANTHER" id="PTHR36923:SF3">
    <property type="entry name" value="FERREDOXIN"/>
    <property type="match status" value="1"/>
</dbReference>
<keyword evidence="5 8" id="KW-0408">Iron</keyword>
<keyword evidence="4 8" id="KW-0249">Electron transport</keyword>
<evidence type="ECO:0000256" key="4">
    <source>
        <dbReference type="ARBA" id="ARBA00022982"/>
    </source>
</evidence>
<dbReference type="InterPro" id="IPR051269">
    <property type="entry name" value="Fe-S_cluster_ET"/>
</dbReference>
<comment type="caution">
    <text evidence="10">The sequence shown here is derived from an EMBL/GenBank/DDBJ whole genome shotgun (WGS) entry which is preliminary data.</text>
</comment>
<dbReference type="EMBL" id="QZFU01000010">
    <property type="protein sequence ID" value="RJO79200.1"/>
    <property type="molecule type" value="Genomic_DNA"/>
</dbReference>
<dbReference type="PANTHER" id="PTHR36923">
    <property type="entry name" value="FERREDOXIN"/>
    <property type="match status" value="1"/>
</dbReference>
<feature type="domain" description="4Fe-4S ferredoxin-type" evidence="9">
    <location>
        <begin position="6"/>
        <end position="34"/>
    </location>
</feature>
<evidence type="ECO:0000256" key="2">
    <source>
        <dbReference type="ARBA" id="ARBA00022448"/>
    </source>
</evidence>
<dbReference type="SUPFAM" id="SSF54862">
    <property type="entry name" value="4Fe-4S ferredoxins"/>
    <property type="match status" value="1"/>
</dbReference>
<keyword evidence="7" id="KW-0003">3Fe-4S</keyword>
<protein>
    <recommendedName>
        <fullName evidence="8">Ferredoxin</fullName>
    </recommendedName>
</protein>
<dbReference type="InterPro" id="IPR017896">
    <property type="entry name" value="4Fe4S_Fe-S-bd"/>
</dbReference>
<evidence type="ECO:0000313" key="11">
    <source>
        <dbReference type="Proteomes" id="UP000266677"/>
    </source>
</evidence>
<organism evidence="10 11">
    <name type="scientific">Nocardia panacis</name>
    <dbReference type="NCBI Taxonomy" id="2340916"/>
    <lineage>
        <taxon>Bacteria</taxon>
        <taxon>Bacillati</taxon>
        <taxon>Actinomycetota</taxon>
        <taxon>Actinomycetes</taxon>
        <taxon>Mycobacteriales</taxon>
        <taxon>Nocardiaceae</taxon>
        <taxon>Nocardia</taxon>
    </lineage>
</organism>
<dbReference type="OrthoDB" id="4557285at2"/>
<keyword evidence="2 8" id="KW-0813">Transport</keyword>
<dbReference type="GO" id="GO:0005506">
    <property type="term" value="F:iron ion binding"/>
    <property type="evidence" value="ECO:0007669"/>
    <property type="project" value="UniProtKB-UniRule"/>
</dbReference>
<sequence>MTDQRWRVEVDRNTCIGSGVCIGTAPDHFTLVDGHSSPNAELVDPDDSVTDAADFCPVEAIRVRLAHTGEVLAPKL</sequence>
<evidence type="ECO:0000256" key="5">
    <source>
        <dbReference type="ARBA" id="ARBA00023004"/>
    </source>
</evidence>
<dbReference type="GO" id="GO:0051538">
    <property type="term" value="F:3 iron, 4 sulfur cluster binding"/>
    <property type="evidence" value="ECO:0007669"/>
    <property type="project" value="UniProtKB-KW"/>
</dbReference>
<dbReference type="InterPro" id="IPR001080">
    <property type="entry name" value="3Fe4S_ferredoxin"/>
</dbReference>
<comment type="cofactor">
    <cofactor evidence="1">
        <name>[3Fe-4S] cluster</name>
        <dbReference type="ChEBI" id="CHEBI:21137"/>
    </cofactor>
</comment>
<dbReference type="RefSeq" id="WP_120037491.1">
    <property type="nucleotide sequence ID" value="NZ_QZFU01000010.1"/>
</dbReference>